<organism evidence="2 3">
    <name type="scientific">Paraburkholderia caffeinilytica</name>
    <dbReference type="NCBI Taxonomy" id="1761016"/>
    <lineage>
        <taxon>Bacteria</taxon>
        <taxon>Pseudomonadati</taxon>
        <taxon>Pseudomonadota</taxon>
        <taxon>Betaproteobacteria</taxon>
        <taxon>Burkholderiales</taxon>
        <taxon>Burkholderiaceae</taxon>
        <taxon>Paraburkholderia</taxon>
    </lineage>
</organism>
<evidence type="ECO:0000313" key="3">
    <source>
        <dbReference type="Proteomes" id="UP000602004"/>
    </source>
</evidence>
<feature type="domain" description="Immunity protein 35" evidence="1">
    <location>
        <begin position="7"/>
        <end position="74"/>
    </location>
</feature>
<dbReference type="RefSeq" id="WP_115782424.1">
    <property type="nucleotide sequence ID" value="NZ_BMHL01000002.1"/>
</dbReference>
<dbReference type="Proteomes" id="UP000602004">
    <property type="component" value="Unassembled WGS sequence"/>
</dbReference>
<keyword evidence="3" id="KW-1185">Reference proteome</keyword>
<protein>
    <recommendedName>
        <fullName evidence="1">Immunity protein 35 domain-containing protein</fullName>
    </recommendedName>
</protein>
<reference evidence="3" key="1">
    <citation type="journal article" date="2019" name="Int. J. Syst. Evol. Microbiol.">
        <title>The Global Catalogue of Microorganisms (GCM) 10K type strain sequencing project: providing services to taxonomists for standard genome sequencing and annotation.</title>
        <authorList>
            <consortium name="The Broad Institute Genomics Platform"/>
            <consortium name="The Broad Institute Genome Sequencing Center for Infectious Disease"/>
            <person name="Wu L."/>
            <person name="Ma J."/>
        </authorList>
    </citation>
    <scope>NUCLEOTIDE SEQUENCE [LARGE SCALE GENOMIC DNA]</scope>
    <source>
        <strain evidence="3">CGMCC 1.15103</strain>
    </source>
</reference>
<dbReference type="Pfam" id="PF15567">
    <property type="entry name" value="Imm35"/>
    <property type="match status" value="1"/>
</dbReference>
<name>A0ABQ1LZP1_9BURK</name>
<evidence type="ECO:0000313" key="2">
    <source>
        <dbReference type="EMBL" id="GGC31914.1"/>
    </source>
</evidence>
<evidence type="ECO:0000259" key="1">
    <source>
        <dbReference type="Pfam" id="PF15567"/>
    </source>
</evidence>
<accession>A0ABQ1LZP1</accession>
<dbReference type="InterPro" id="IPR029082">
    <property type="entry name" value="Imm35"/>
</dbReference>
<gene>
    <name evidence="2" type="ORF">GCM10011400_18220</name>
</gene>
<dbReference type="EMBL" id="BMHL01000002">
    <property type="protein sequence ID" value="GGC31914.1"/>
    <property type="molecule type" value="Genomic_DNA"/>
</dbReference>
<proteinExistence type="predicted"/>
<comment type="caution">
    <text evidence="2">The sequence shown here is derived from an EMBL/GenBank/DDBJ whole genome shotgun (WGS) entry which is preliminary data.</text>
</comment>
<sequence>MTLDLATAKRMALEYLAEQQIKPGGVPYSIVDSRVVEDDEGWYFPCQSVEFLATGDMNVSLVGNWPIFVSRDGRYVGPCRPEKWLRRN</sequence>